<gene>
    <name evidence="2" type="ORF">GGR88_002429</name>
</gene>
<dbReference type="EMBL" id="JAATJE010000002">
    <property type="protein sequence ID" value="NJC34915.1"/>
    <property type="molecule type" value="Genomic_DNA"/>
</dbReference>
<dbReference type="RefSeq" id="WP_167955329.1">
    <property type="nucleotide sequence ID" value="NZ_JAATJE010000002.1"/>
</dbReference>
<reference evidence="2 3" key="1">
    <citation type="submission" date="2020-03" db="EMBL/GenBank/DDBJ databases">
        <title>Genomic Encyclopedia of Type Strains, Phase IV (KMG-IV): sequencing the most valuable type-strain genomes for metagenomic binning, comparative biology and taxonomic classification.</title>
        <authorList>
            <person name="Goeker M."/>
        </authorList>
    </citation>
    <scope>NUCLEOTIDE SEQUENCE [LARGE SCALE GENOMIC DNA]</scope>
    <source>
        <strain evidence="2 3">DSM 27651</strain>
    </source>
</reference>
<sequence length="115" mass="13247">MAFLKHLNMAAGLRDLRGFLAERQRHEWGFAVLAVMITVVLVLGFLDGRGLEAPYKREITYVQDWPLDRSLAQIRAQNEIDARAKAERERALEAARAKRQSEFKKVDDALDRYGF</sequence>
<evidence type="ECO:0000313" key="2">
    <source>
        <dbReference type="EMBL" id="NJC34915.1"/>
    </source>
</evidence>
<keyword evidence="1" id="KW-0812">Transmembrane</keyword>
<keyword evidence="1" id="KW-1133">Transmembrane helix</keyword>
<name>A0ABX0XNR6_9SPHN</name>
<proteinExistence type="predicted"/>
<evidence type="ECO:0000313" key="3">
    <source>
        <dbReference type="Proteomes" id="UP000734218"/>
    </source>
</evidence>
<evidence type="ECO:0000256" key="1">
    <source>
        <dbReference type="SAM" id="Phobius"/>
    </source>
</evidence>
<feature type="transmembrane region" description="Helical" evidence="1">
    <location>
        <begin position="28"/>
        <end position="46"/>
    </location>
</feature>
<keyword evidence="1" id="KW-0472">Membrane</keyword>
<protein>
    <submittedName>
        <fullName evidence="2">Uncharacterized protein</fullName>
    </submittedName>
</protein>
<dbReference type="Proteomes" id="UP000734218">
    <property type="component" value="Unassembled WGS sequence"/>
</dbReference>
<organism evidence="2 3">
    <name type="scientific">Sphingomonas jejuensis</name>
    <dbReference type="NCBI Taxonomy" id="904715"/>
    <lineage>
        <taxon>Bacteria</taxon>
        <taxon>Pseudomonadati</taxon>
        <taxon>Pseudomonadota</taxon>
        <taxon>Alphaproteobacteria</taxon>
        <taxon>Sphingomonadales</taxon>
        <taxon>Sphingomonadaceae</taxon>
        <taxon>Sphingomonas</taxon>
    </lineage>
</organism>
<comment type="caution">
    <text evidence="2">The sequence shown here is derived from an EMBL/GenBank/DDBJ whole genome shotgun (WGS) entry which is preliminary data.</text>
</comment>
<keyword evidence="3" id="KW-1185">Reference proteome</keyword>
<accession>A0ABX0XNR6</accession>